<keyword evidence="1 2" id="KW-0378">Hydrolase</keyword>
<name>A0ABV5ZFN1_9GAMM</name>
<dbReference type="Proteomes" id="UP001589628">
    <property type="component" value="Unassembled WGS sequence"/>
</dbReference>
<gene>
    <name evidence="2" type="ORF">ACFFLH_16830</name>
</gene>
<evidence type="ECO:0000256" key="1">
    <source>
        <dbReference type="ARBA" id="ARBA00022801"/>
    </source>
</evidence>
<dbReference type="InterPro" id="IPR013078">
    <property type="entry name" value="His_Pase_superF_clade-1"/>
</dbReference>
<sequence length="201" mass="22594">MQPTELLPRPFVYLRHGETTFNAARIIGGHLEAPLNERGRQQASANAPLLKHHRWSAIFSSDLSRARQTAQLAVPGQPVCGLAALRERNWGELEGKSYHHLPESCLETPAGGESWQDFSQRVSTALNQILEQHHLPLIVAHSGTYRVIRGLTLGSPLGQRVDNATPLLVLPPDPEQGYWQLEPLQGDWRERLHQHGWLEQL</sequence>
<dbReference type="PANTHER" id="PTHR46517">
    <property type="entry name" value="FRUCTOSE-2,6-BISPHOSPHATASE TIGAR"/>
    <property type="match status" value="1"/>
</dbReference>
<proteinExistence type="predicted"/>
<comment type="caution">
    <text evidence="2">The sequence shown here is derived from an EMBL/GenBank/DDBJ whole genome shotgun (WGS) entry which is preliminary data.</text>
</comment>
<dbReference type="SUPFAM" id="SSF53254">
    <property type="entry name" value="Phosphoglycerate mutase-like"/>
    <property type="match status" value="1"/>
</dbReference>
<dbReference type="Pfam" id="PF00300">
    <property type="entry name" value="His_Phos_1"/>
    <property type="match status" value="1"/>
</dbReference>
<dbReference type="SMART" id="SM00855">
    <property type="entry name" value="PGAM"/>
    <property type="match status" value="1"/>
</dbReference>
<dbReference type="EMBL" id="JBHLZN010000008">
    <property type="protein sequence ID" value="MFB9888082.1"/>
    <property type="molecule type" value="Genomic_DNA"/>
</dbReference>
<reference evidence="2 3" key="1">
    <citation type="submission" date="2024-09" db="EMBL/GenBank/DDBJ databases">
        <authorList>
            <person name="Sun Q."/>
            <person name="Mori K."/>
        </authorList>
    </citation>
    <scope>NUCLEOTIDE SEQUENCE [LARGE SCALE GENOMIC DNA]</scope>
    <source>
        <strain evidence="2 3">ATCC 51285</strain>
    </source>
</reference>
<organism evidence="2 3">
    <name type="scientific">Balneatrix alpica</name>
    <dbReference type="NCBI Taxonomy" id="75684"/>
    <lineage>
        <taxon>Bacteria</taxon>
        <taxon>Pseudomonadati</taxon>
        <taxon>Pseudomonadota</taxon>
        <taxon>Gammaproteobacteria</taxon>
        <taxon>Oceanospirillales</taxon>
        <taxon>Balneatrichaceae</taxon>
        <taxon>Balneatrix</taxon>
    </lineage>
</organism>
<dbReference type="InterPro" id="IPR029033">
    <property type="entry name" value="His_PPase_superfam"/>
</dbReference>
<keyword evidence="3" id="KW-1185">Reference proteome</keyword>
<dbReference type="GO" id="GO:0016787">
    <property type="term" value="F:hydrolase activity"/>
    <property type="evidence" value="ECO:0007669"/>
    <property type="project" value="UniProtKB-KW"/>
</dbReference>
<dbReference type="EC" id="3.1.3.-" evidence="2"/>
<dbReference type="PANTHER" id="PTHR46517:SF1">
    <property type="entry name" value="FRUCTOSE-2,6-BISPHOSPHATASE TIGAR"/>
    <property type="match status" value="1"/>
</dbReference>
<dbReference type="CDD" id="cd07067">
    <property type="entry name" value="HP_PGM_like"/>
    <property type="match status" value="1"/>
</dbReference>
<evidence type="ECO:0000313" key="2">
    <source>
        <dbReference type="EMBL" id="MFB9888082.1"/>
    </source>
</evidence>
<evidence type="ECO:0000313" key="3">
    <source>
        <dbReference type="Proteomes" id="UP001589628"/>
    </source>
</evidence>
<dbReference type="RefSeq" id="WP_051527404.1">
    <property type="nucleotide sequence ID" value="NZ_JAUESS010000022.1"/>
</dbReference>
<dbReference type="InterPro" id="IPR051695">
    <property type="entry name" value="Phosphoglycerate_Mutase"/>
</dbReference>
<accession>A0ABV5ZFN1</accession>
<protein>
    <submittedName>
        <fullName evidence="2">Histidine phosphatase family protein</fullName>
        <ecNumber evidence="2">3.1.3.-</ecNumber>
    </submittedName>
</protein>
<dbReference type="Gene3D" id="3.40.50.1240">
    <property type="entry name" value="Phosphoglycerate mutase-like"/>
    <property type="match status" value="1"/>
</dbReference>